<feature type="region of interest" description="Disordered" evidence="1">
    <location>
        <begin position="21"/>
        <end position="53"/>
    </location>
</feature>
<dbReference type="Proteomes" id="UP000637578">
    <property type="component" value="Unassembled WGS sequence"/>
</dbReference>
<reference evidence="2" key="1">
    <citation type="journal article" date="2014" name="Int. J. Syst. Evol. Microbiol.">
        <title>Complete genome sequence of Corynebacterium casei LMG S-19264T (=DSM 44701T), isolated from a smear-ripened cheese.</title>
        <authorList>
            <consortium name="US DOE Joint Genome Institute (JGI-PGF)"/>
            <person name="Walter F."/>
            <person name="Albersmeier A."/>
            <person name="Kalinowski J."/>
            <person name="Ruckert C."/>
        </authorList>
    </citation>
    <scope>NUCLEOTIDE SEQUENCE</scope>
    <source>
        <strain evidence="2">CGMCC 4.5737</strain>
    </source>
</reference>
<dbReference type="AlphaFoldDB" id="A0A8J3C9Y7"/>
<dbReference type="EMBL" id="BMMK01000003">
    <property type="protein sequence ID" value="GGM41640.1"/>
    <property type="molecule type" value="Genomic_DNA"/>
</dbReference>
<sequence length="53" mass="5633">MRSFVAPNLGVPLARTAPGIEQEPSCEHHPDAARIPSRLNITGSTHGDAPSSW</sequence>
<name>A0A8J3C9Y7_9PSEU</name>
<feature type="compositionally biased region" description="Polar residues" evidence="1">
    <location>
        <begin position="39"/>
        <end position="53"/>
    </location>
</feature>
<organism evidence="2 3">
    <name type="scientific">Longimycelium tulufanense</name>
    <dbReference type="NCBI Taxonomy" id="907463"/>
    <lineage>
        <taxon>Bacteria</taxon>
        <taxon>Bacillati</taxon>
        <taxon>Actinomycetota</taxon>
        <taxon>Actinomycetes</taxon>
        <taxon>Pseudonocardiales</taxon>
        <taxon>Pseudonocardiaceae</taxon>
        <taxon>Longimycelium</taxon>
    </lineage>
</organism>
<keyword evidence="3" id="KW-1185">Reference proteome</keyword>
<evidence type="ECO:0000313" key="2">
    <source>
        <dbReference type="EMBL" id="GGM41640.1"/>
    </source>
</evidence>
<evidence type="ECO:0000313" key="3">
    <source>
        <dbReference type="Proteomes" id="UP000637578"/>
    </source>
</evidence>
<protein>
    <submittedName>
        <fullName evidence="2">Uncharacterized protein</fullName>
    </submittedName>
</protein>
<dbReference type="RefSeq" id="WP_189054518.1">
    <property type="nucleotide sequence ID" value="NZ_BMMK01000003.1"/>
</dbReference>
<gene>
    <name evidence="2" type="ORF">GCM10012275_10810</name>
</gene>
<reference evidence="2" key="2">
    <citation type="submission" date="2020-09" db="EMBL/GenBank/DDBJ databases">
        <authorList>
            <person name="Sun Q."/>
            <person name="Zhou Y."/>
        </authorList>
    </citation>
    <scope>NUCLEOTIDE SEQUENCE</scope>
    <source>
        <strain evidence="2">CGMCC 4.5737</strain>
    </source>
</reference>
<proteinExistence type="predicted"/>
<comment type="caution">
    <text evidence="2">The sequence shown here is derived from an EMBL/GenBank/DDBJ whole genome shotgun (WGS) entry which is preliminary data.</text>
</comment>
<accession>A0A8J3C9Y7</accession>
<evidence type="ECO:0000256" key="1">
    <source>
        <dbReference type="SAM" id="MobiDB-lite"/>
    </source>
</evidence>